<feature type="compositionally biased region" description="Polar residues" evidence="1">
    <location>
        <begin position="227"/>
        <end position="242"/>
    </location>
</feature>
<gene>
    <name evidence="2" type="primary">GAGY</name>
</gene>
<feature type="region of interest" description="Disordered" evidence="1">
    <location>
        <begin position="221"/>
        <end position="297"/>
    </location>
</feature>
<dbReference type="EMBL" id="GAMC01019854">
    <property type="protein sequence ID" value="JAB86701.1"/>
    <property type="molecule type" value="mRNA"/>
</dbReference>
<dbReference type="AlphaFoldDB" id="W8B0F7"/>
<name>W8B0F7_CERCA</name>
<sequence length="367" mass="41698">MPEFKGDPTRYVSWRQAAHTAYKVFEGYQGSSKHYQAVGIIRNKVVGAADSVLSSFNTVLNFKAIIARLDFAYADKRPIHVIEQELSTLRQGKLSVIAFYDEVERKLTLIINKTIMTHGGNATLIESLNSKYREDALRVFISGLNRPLCDILFSSRPNDLPSALALAQELESNQARSMFAQSFNRQTIQSPSQFPYLPQYRTIRPEQQRWAQTQKVIPMDVDPSLSRFRQNRPQPINGNNGRFHQGAYPRAPRPNIGNPSGLPNQNTTQTFGKQEPTSLGRERPEKRPHGSGQQALQKVQRINNLTQERDESEGEYWNNASYDNYYQNEGYAECNLVEYQDETNDDVNFLGQNPSCPISSEQSGEEV</sequence>
<reference evidence="2" key="2">
    <citation type="journal article" date="2014" name="BMC Genomics">
        <title>A genomic perspective to assessing quality of mass-reared SIT flies used in Mediterranean fruit fly (Ceratitis capitata) eradication in California.</title>
        <authorList>
            <person name="Calla B."/>
            <person name="Hall B."/>
            <person name="Hou S."/>
            <person name="Geib S.M."/>
        </authorList>
    </citation>
    <scope>NUCLEOTIDE SEQUENCE</scope>
</reference>
<accession>W8B0F7</accession>
<proteinExistence type="evidence at transcript level"/>
<organism evidence="2">
    <name type="scientific">Ceratitis capitata</name>
    <name type="common">Mediterranean fruit fly</name>
    <name type="synonym">Tephritis capitata</name>
    <dbReference type="NCBI Taxonomy" id="7213"/>
    <lineage>
        <taxon>Eukaryota</taxon>
        <taxon>Metazoa</taxon>
        <taxon>Ecdysozoa</taxon>
        <taxon>Arthropoda</taxon>
        <taxon>Hexapoda</taxon>
        <taxon>Insecta</taxon>
        <taxon>Pterygota</taxon>
        <taxon>Neoptera</taxon>
        <taxon>Endopterygota</taxon>
        <taxon>Diptera</taxon>
        <taxon>Brachycera</taxon>
        <taxon>Muscomorpha</taxon>
        <taxon>Tephritoidea</taxon>
        <taxon>Tephritidae</taxon>
        <taxon>Ceratitis</taxon>
        <taxon>Ceratitis</taxon>
    </lineage>
</organism>
<feature type="compositionally biased region" description="Polar residues" evidence="1">
    <location>
        <begin position="257"/>
        <end position="277"/>
    </location>
</feature>
<reference evidence="2" key="1">
    <citation type="submission" date="2013-07" db="EMBL/GenBank/DDBJ databases">
        <authorList>
            <person name="Geib S."/>
        </authorList>
    </citation>
    <scope>NUCLEOTIDE SEQUENCE</scope>
</reference>
<protein>
    <submittedName>
        <fullName evidence="2">Retrovirus-related Gag polyprotein from transposon gypsy</fullName>
    </submittedName>
</protein>
<evidence type="ECO:0000313" key="2">
    <source>
        <dbReference type="EMBL" id="JAB86701.1"/>
    </source>
</evidence>
<evidence type="ECO:0000256" key="1">
    <source>
        <dbReference type="SAM" id="MobiDB-lite"/>
    </source>
</evidence>